<reference evidence="9 10" key="2">
    <citation type="journal article" date="2010" name="Stand. Genomic Sci.">
        <title>Complete genome sequence of Sebaldella termitidis type strain (NCTC 11300).</title>
        <authorList>
            <person name="Harmon-Smith M."/>
            <person name="Celia L."/>
            <person name="Chertkov O."/>
            <person name="Lapidus A."/>
            <person name="Copeland A."/>
            <person name="Glavina Del Rio T."/>
            <person name="Nolan M."/>
            <person name="Lucas S."/>
            <person name="Tice H."/>
            <person name="Cheng J.F."/>
            <person name="Han C."/>
            <person name="Detter J.C."/>
            <person name="Bruce D."/>
            <person name="Goodwin L."/>
            <person name="Pitluck S."/>
            <person name="Pati A."/>
            <person name="Liolios K."/>
            <person name="Ivanova N."/>
            <person name="Mavromatis K."/>
            <person name="Mikhailova N."/>
            <person name="Chen A."/>
            <person name="Palaniappan K."/>
            <person name="Land M."/>
            <person name="Hauser L."/>
            <person name="Chang Y.J."/>
            <person name="Jeffries C.D."/>
            <person name="Brettin T."/>
            <person name="Goker M."/>
            <person name="Beck B."/>
            <person name="Bristow J."/>
            <person name="Eisen J.A."/>
            <person name="Markowitz V."/>
            <person name="Hugenholtz P."/>
            <person name="Kyrpides N.C."/>
            <person name="Klenk H.P."/>
            <person name="Chen F."/>
        </authorList>
    </citation>
    <scope>NUCLEOTIDE SEQUENCE [LARGE SCALE GENOMIC DNA]</scope>
    <source>
        <strain evidence="10">ATCC 33386 / NCTC 11300</strain>
    </source>
</reference>
<keyword evidence="5" id="KW-0720">Serine protease</keyword>
<evidence type="ECO:0000259" key="7">
    <source>
        <dbReference type="Pfam" id="PF02016"/>
    </source>
</evidence>
<evidence type="ECO:0000256" key="6">
    <source>
        <dbReference type="PIRSR" id="PIRSR028757-1"/>
    </source>
</evidence>
<dbReference type="EMBL" id="CP001739">
    <property type="protein sequence ID" value="ACZ07559.1"/>
    <property type="molecule type" value="Genomic_DNA"/>
</dbReference>
<dbReference type="GO" id="GO:0008236">
    <property type="term" value="F:serine-type peptidase activity"/>
    <property type="evidence" value="ECO:0007669"/>
    <property type="project" value="UniProtKB-KW"/>
</dbReference>
<dbReference type="Pfam" id="PF02016">
    <property type="entry name" value="Peptidase_S66"/>
    <property type="match status" value="1"/>
</dbReference>
<evidence type="ECO:0000313" key="9">
    <source>
        <dbReference type="EMBL" id="ACZ07559.1"/>
    </source>
</evidence>
<accession>D1APY1</accession>
<dbReference type="InterPro" id="IPR040449">
    <property type="entry name" value="Peptidase_S66_N"/>
</dbReference>
<dbReference type="HOGENOM" id="CLU_034346_3_1_0"/>
<keyword evidence="3" id="KW-0645">Protease</keyword>
<evidence type="ECO:0000259" key="8">
    <source>
        <dbReference type="Pfam" id="PF17676"/>
    </source>
</evidence>
<evidence type="ECO:0000313" key="10">
    <source>
        <dbReference type="Proteomes" id="UP000000845"/>
    </source>
</evidence>
<reference evidence="10" key="1">
    <citation type="submission" date="2009-09" db="EMBL/GenBank/DDBJ databases">
        <title>The complete chromosome of Sebaldella termitidis ATCC 33386.</title>
        <authorList>
            <consortium name="US DOE Joint Genome Institute (JGI-PGF)"/>
            <person name="Lucas S."/>
            <person name="Copeland A."/>
            <person name="Lapidus A."/>
            <person name="Glavina del Rio T."/>
            <person name="Dalin E."/>
            <person name="Tice H."/>
            <person name="Bruce D."/>
            <person name="Goodwin L."/>
            <person name="Pitluck S."/>
            <person name="Kyrpides N."/>
            <person name="Mavromatis K."/>
            <person name="Ivanova N."/>
            <person name="Mikhailova N."/>
            <person name="Sims D."/>
            <person name="Meincke L."/>
            <person name="Brettin T."/>
            <person name="Detter J.C."/>
            <person name="Han C."/>
            <person name="Larimer F."/>
            <person name="Land M."/>
            <person name="Hauser L."/>
            <person name="Markowitz V."/>
            <person name="Cheng J.F."/>
            <person name="Hugenholtz P."/>
            <person name="Woyke T."/>
            <person name="Wu D."/>
            <person name="Eisen J.A."/>
        </authorList>
    </citation>
    <scope>NUCLEOTIDE SEQUENCE [LARGE SCALE GENOMIC DNA]</scope>
    <source>
        <strain evidence="10">ATCC 33386 / NCTC 11300</strain>
    </source>
</reference>
<gene>
    <name evidence="9" type="ordered locus">Sterm_0687</name>
</gene>
<dbReference type="Pfam" id="PF17676">
    <property type="entry name" value="Peptidase_S66C"/>
    <property type="match status" value="1"/>
</dbReference>
<dbReference type="PIRSF" id="PIRSF028757">
    <property type="entry name" value="LD-carboxypeptidase"/>
    <property type="match status" value="1"/>
</dbReference>
<keyword evidence="10" id="KW-1185">Reference proteome</keyword>
<dbReference type="SUPFAM" id="SSF52317">
    <property type="entry name" value="Class I glutamine amidotransferase-like"/>
    <property type="match status" value="1"/>
</dbReference>
<dbReference type="AlphaFoldDB" id="D1APY1"/>
<organism evidence="9 10">
    <name type="scientific">Sebaldella termitidis (strain ATCC 33386 / NCTC 11300)</name>
    <dbReference type="NCBI Taxonomy" id="526218"/>
    <lineage>
        <taxon>Bacteria</taxon>
        <taxon>Fusobacteriati</taxon>
        <taxon>Fusobacteriota</taxon>
        <taxon>Fusobacteriia</taxon>
        <taxon>Fusobacteriales</taxon>
        <taxon>Leptotrichiaceae</taxon>
        <taxon>Sebaldella</taxon>
    </lineage>
</organism>
<evidence type="ECO:0000256" key="4">
    <source>
        <dbReference type="ARBA" id="ARBA00022801"/>
    </source>
</evidence>
<evidence type="ECO:0000256" key="5">
    <source>
        <dbReference type="ARBA" id="ARBA00022825"/>
    </source>
</evidence>
<dbReference type="STRING" id="526218.Sterm_0687"/>
<sequence length="305" mass="33574">MVKPQALKYGDTIGIIAPANYSGASADTMVKDLEARGFKVVLGDSFYSKWYNFGGSDEIRAKDINNMFKNKEVKAIFCVRGGYGSIRLLDLIDFDTIRKNPKIFVGYSDITTLLMAISQKTGLVTFHGPMSSNYTNFDDITRISFFDTIMTDKDSYVLSDYLGADLRVISSGKAEGEIVGGNLSLIVASLGTKYEIDTKGKILFIEEVGEYTYRVDRMFQQLKLAGKFDDASGIILGSFTKANQEAPEDMPLQEVFYDSFGSLKKPVVSNFSSGHMRPFITVPIGAKAKMNTDTGKIEIVGGTVK</sequence>
<feature type="domain" description="LD-carboxypeptidase N-terminal" evidence="7">
    <location>
        <begin position="13"/>
        <end position="128"/>
    </location>
</feature>
<feature type="active site" description="Nucleophile" evidence="6">
    <location>
        <position position="108"/>
    </location>
</feature>
<feature type="active site" description="Charge relay system" evidence="6">
    <location>
        <position position="206"/>
    </location>
</feature>
<dbReference type="InterPro" id="IPR003507">
    <property type="entry name" value="S66_fam"/>
</dbReference>
<feature type="domain" description="LD-carboxypeptidase C-terminal" evidence="8">
    <location>
        <begin position="175"/>
        <end position="290"/>
    </location>
</feature>
<keyword evidence="4" id="KW-0378">Hydrolase</keyword>
<dbReference type="SUPFAM" id="SSF141986">
    <property type="entry name" value="LD-carboxypeptidase A C-terminal domain-like"/>
    <property type="match status" value="1"/>
</dbReference>
<dbReference type="PANTHER" id="PTHR30237:SF2">
    <property type="entry name" value="MUREIN TETRAPEPTIDE CARBOXYPEPTIDASE"/>
    <property type="match status" value="1"/>
</dbReference>
<dbReference type="InterPro" id="IPR027461">
    <property type="entry name" value="Carboxypeptidase_A_C_sf"/>
</dbReference>
<dbReference type="CDD" id="cd07025">
    <property type="entry name" value="Peptidase_S66"/>
    <property type="match status" value="1"/>
</dbReference>
<dbReference type="InterPro" id="IPR040921">
    <property type="entry name" value="Peptidase_S66C"/>
</dbReference>
<dbReference type="eggNOG" id="COG1619">
    <property type="taxonomic scope" value="Bacteria"/>
</dbReference>
<dbReference type="InterPro" id="IPR029062">
    <property type="entry name" value="Class_I_gatase-like"/>
</dbReference>
<dbReference type="MEROPS" id="S66.001"/>
<dbReference type="KEGG" id="str:Sterm_0687"/>
<evidence type="ECO:0000256" key="2">
    <source>
        <dbReference type="ARBA" id="ARBA00022645"/>
    </source>
</evidence>
<keyword evidence="2" id="KW-0121">Carboxypeptidase</keyword>
<evidence type="ECO:0000256" key="3">
    <source>
        <dbReference type="ARBA" id="ARBA00022670"/>
    </source>
</evidence>
<dbReference type="Gene3D" id="3.40.50.10740">
    <property type="entry name" value="Class I glutamine amidotransferase-like"/>
    <property type="match status" value="1"/>
</dbReference>
<proteinExistence type="inferred from homology"/>
<evidence type="ECO:0000256" key="1">
    <source>
        <dbReference type="ARBA" id="ARBA00010233"/>
    </source>
</evidence>
<dbReference type="Proteomes" id="UP000000845">
    <property type="component" value="Chromosome"/>
</dbReference>
<dbReference type="InterPro" id="IPR027478">
    <property type="entry name" value="LdcA_N"/>
</dbReference>
<dbReference type="GO" id="GO:0006508">
    <property type="term" value="P:proteolysis"/>
    <property type="evidence" value="ECO:0007669"/>
    <property type="project" value="UniProtKB-KW"/>
</dbReference>
<protein>
    <submittedName>
        <fullName evidence="9">Peptidase U61 LD-carboxypeptidase A</fullName>
    </submittedName>
</protein>
<name>D1APY1_SEBTE</name>
<dbReference type="GO" id="GO:0004180">
    <property type="term" value="F:carboxypeptidase activity"/>
    <property type="evidence" value="ECO:0007669"/>
    <property type="project" value="UniProtKB-KW"/>
</dbReference>
<comment type="similarity">
    <text evidence="1">Belongs to the peptidase S66 family.</text>
</comment>
<feature type="active site" description="Charge relay system" evidence="6">
    <location>
        <position position="275"/>
    </location>
</feature>
<dbReference type="Gene3D" id="3.50.30.60">
    <property type="entry name" value="LD-carboxypeptidase A C-terminal domain-like"/>
    <property type="match status" value="1"/>
</dbReference>
<dbReference type="PANTHER" id="PTHR30237">
    <property type="entry name" value="MURAMOYLTETRAPEPTIDE CARBOXYPEPTIDASE"/>
    <property type="match status" value="1"/>
</dbReference>